<sequence length="83" mass="8976">MASATQLESNTSMNHQGGSDSVNYLPVRAARGIRFASFWLAIVLPFAYLPLLTTELTLATALLFFGLFGANILALIVGHNHNQ</sequence>
<keyword evidence="2" id="KW-0472">Membrane</keyword>
<feature type="region of interest" description="Disordered" evidence="1">
    <location>
        <begin position="1"/>
        <end position="20"/>
    </location>
</feature>
<dbReference type="AlphaFoldDB" id="A0AAE3FZP6"/>
<dbReference type="EMBL" id="JAKRVX010000006">
    <property type="protein sequence ID" value="MCL9817983.1"/>
    <property type="molecule type" value="Genomic_DNA"/>
</dbReference>
<evidence type="ECO:0000313" key="4">
    <source>
        <dbReference type="Proteomes" id="UP001203207"/>
    </source>
</evidence>
<feature type="transmembrane region" description="Helical" evidence="2">
    <location>
        <begin position="33"/>
        <end position="51"/>
    </location>
</feature>
<dbReference type="Pfam" id="PF26071">
    <property type="entry name" value="DUF8028"/>
    <property type="match status" value="1"/>
</dbReference>
<keyword evidence="4" id="KW-1185">Reference proteome</keyword>
<evidence type="ECO:0000256" key="2">
    <source>
        <dbReference type="SAM" id="Phobius"/>
    </source>
</evidence>
<protein>
    <submittedName>
        <fullName evidence="3">Uncharacterized protein</fullName>
    </submittedName>
</protein>
<evidence type="ECO:0000256" key="1">
    <source>
        <dbReference type="SAM" id="MobiDB-lite"/>
    </source>
</evidence>
<dbReference type="Proteomes" id="UP001203207">
    <property type="component" value="Unassembled WGS sequence"/>
</dbReference>
<keyword evidence="2" id="KW-1133">Transmembrane helix</keyword>
<organism evidence="3 4">
    <name type="scientific">Natronocalculus amylovorans</name>
    <dbReference type="NCBI Taxonomy" id="2917812"/>
    <lineage>
        <taxon>Archaea</taxon>
        <taxon>Methanobacteriati</taxon>
        <taxon>Methanobacteriota</taxon>
        <taxon>Stenosarchaea group</taxon>
        <taxon>Halobacteria</taxon>
        <taxon>Halobacteriales</taxon>
        <taxon>Haloferacaceae</taxon>
        <taxon>Natronocalculus</taxon>
    </lineage>
</organism>
<comment type="caution">
    <text evidence="3">The sequence shown here is derived from an EMBL/GenBank/DDBJ whole genome shotgun (WGS) entry which is preliminary data.</text>
</comment>
<feature type="transmembrane region" description="Helical" evidence="2">
    <location>
        <begin position="57"/>
        <end position="77"/>
    </location>
</feature>
<accession>A0AAE3FZP6</accession>
<reference evidence="3" key="1">
    <citation type="journal article" date="2022" name="Syst. Appl. Microbiol.">
        <title>Natronocalculus amylovorans gen. nov., sp. nov., and Natranaeroarchaeum aerophilus sp. nov., dominant culturable amylolytic natronoarchaea from hypersaline soda lakes in southwestern Siberia.</title>
        <authorList>
            <person name="Sorokin D.Y."/>
            <person name="Elcheninov A.G."/>
            <person name="Khizhniak T.V."/>
            <person name="Koenen M."/>
            <person name="Bale N.J."/>
            <person name="Damste J.S.S."/>
            <person name="Kublanov I.V."/>
        </authorList>
    </citation>
    <scope>NUCLEOTIDE SEQUENCE</scope>
    <source>
        <strain evidence="3">AArc-St2</strain>
    </source>
</reference>
<keyword evidence="2" id="KW-0812">Transmembrane</keyword>
<proteinExistence type="predicted"/>
<evidence type="ECO:0000313" key="3">
    <source>
        <dbReference type="EMBL" id="MCL9817983.1"/>
    </source>
</evidence>
<name>A0AAE3FZP6_9EURY</name>
<dbReference type="RefSeq" id="WP_174653991.1">
    <property type="nucleotide sequence ID" value="NZ_JAKRVX010000006.1"/>
</dbReference>
<dbReference type="InterPro" id="IPR058341">
    <property type="entry name" value="DUF8028"/>
</dbReference>
<reference evidence="3" key="2">
    <citation type="submission" date="2022-02" db="EMBL/GenBank/DDBJ databases">
        <authorList>
            <person name="Elcheninov A.G."/>
            <person name="Sorokin D.Y."/>
            <person name="Kublanov I.V."/>
        </authorList>
    </citation>
    <scope>NUCLEOTIDE SEQUENCE</scope>
    <source>
        <strain evidence="3">AArc-St2</strain>
    </source>
</reference>
<gene>
    <name evidence="3" type="ORF">AArcSt2_13660</name>
</gene>